<organism evidence="1 2">
    <name type="scientific">Saccharata proteae CBS 121410</name>
    <dbReference type="NCBI Taxonomy" id="1314787"/>
    <lineage>
        <taxon>Eukaryota</taxon>
        <taxon>Fungi</taxon>
        <taxon>Dikarya</taxon>
        <taxon>Ascomycota</taxon>
        <taxon>Pezizomycotina</taxon>
        <taxon>Dothideomycetes</taxon>
        <taxon>Dothideomycetes incertae sedis</taxon>
        <taxon>Botryosphaeriales</taxon>
        <taxon>Saccharataceae</taxon>
        <taxon>Saccharata</taxon>
    </lineage>
</organism>
<dbReference type="EMBL" id="ML978718">
    <property type="protein sequence ID" value="KAF2087921.1"/>
    <property type="molecule type" value="Genomic_DNA"/>
</dbReference>
<accession>A0A9P4HYI7</accession>
<evidence type="ECO:0000313" key="2">
    <source>
        <dbReference type="Proteomes" id="UP000799776"/>
    </source>
</evidence>
<comment type="caution">
    <text evidence="1">The sequence shown here is derived from an EMBL/GenBank/DDBJ whole genome shotgun (WGS) entry which is preliminary data.</text>
</comment>
<reference evidence="1" key="1">
    <citation type="journal article" date="2020" name="Stud. Mycol.">
        <title>101 Dothideomycetes genomes: a test case for predicting lifestyles and emergence of pathogens.</title>
        <authorList>
            <person name="Haridas S."/>
            <person name="Albert R."/>
            <person name="Binder M."/>
            <person name="Bloem J."/>
            <person name="Labutti K."/>
            <person name="Salamov A."/>
            <person name="Andreopoulos B."/>
            <person name="Baker S."/>
            <person name="Barry K."/>
            <person name="Bills G."/>
            <person name="Bluhm B."/>
            <person name="Cannon C."/>
            <person name="Castanera R."/>
            <person name="Culley D."/>
            <person name="Daum C."/>
            <person name="Ezra D."/>
            <person name="Gonzalez J."/>
            <person name="Henrissat B."/>
            <person name="Kuo A."/>
            <person name="Liang C."/>
            <person name="Lipzen A."/>
            <person name="Lutzoni F."/>
            <person name="Magnuson J."/>
            <person name="Mondo S."/>
            <person name="Nolan M."/>
            <person name="Ohm R."/>
            <person name="Pangilinan J."/>
            <person name="Park H.-J."/>
            <person name="Ramirez L."/>
            <person name="Alfaro M."/>
            <person name="Sun H."/>
            <person name="Tritt A."/>
            <person name="Yoshinaga Y."/>
            <person name="Zwiers L.-H."/>
            <person name="Turgeon B."/>
            <person name="Goodwin S."/>
            <person name="Spatafora J."/>
            <person name="Crous P."/>
            <person name="Grigoriev I."/>
        </authorList>
    </citation>
    <scope>NUCLEOTIDE SEQUENCE</scope>
    <source>
        <strain evidence="1">CBS 121410</strain>
    </source>
</reference>
<protein>
    <recommendedName>
        <fullName evidence="3">F-box domain-containing protein</fullName>
    </recommendedName>
</protein>
<keyword evidence="2" id="KW-1185">Reference proteome</keyword>
<evidence type="ECO:0008006" key="3">
    <source>
        <dbReference type="Google" id="ProtNLM"/>
    </source>
</evidence>
<evidence type="ECO:0000313" key="1">
    <source>
        <dbReference type="EMBL" id="KAF2087921.1"/>
    </source>
</evidence>
<dbReference type="AlphaFoldDB" id="A0A9P4HYI7"/>
<dbReference type="Gene3D" id="1.20.1280.50">
    <property type="match status" value="1"/>
</dbReference>
<proteinExistence type="predicted"/>
<name>A0A9P4HYI7_9PEZI</name>
<dbReference type="CDD" id="cd09917">
    <property type="entry name" value="F-box_SF"/>
    <property type="match status" value="1"/>
</dbReference>
<dbReference type="OrthoDB" id="5296720at2759"/>
<gene>
    <name evidence="1" type="ORF">K490DRAFT_65202</name>
</gene>
<dbReference type="Proteomes" id="UP000799776">
    <property type="component" value="Unassembled WGS sequence"/>
</dbReference>
<sequence>MDSLPDELRLHILSYLDTGPPSESKVYAEPSLDLTCSPDRPFKAVSRVSCRWRRLVEPMLFRNVRVRLRLGLRLRSMDGAGVWSTSREEEMGEFLAFLERRELSDVVETLVVYSVRRDFALDEEVDRDQGPVAQQECGENMSRIWKTVTRQLKPTSLKILAPPKTMAEFLSLRDFEPGDEWAFDMPYHIFELRQDSAPDTPNQSVQGTNVNLLNMRNWTRLGYNEGSSISAYSTYEFQWKSPPRVLSNLLADINRGPGRLAKTLCSFTYIAIFPLGTHVKHFMTSFWRIVVFNHQFRFLELQLVPQAHSNIMNDPVRMGRAQASDLWLEYDESMREFINVASWIRGPVDMTFLDYSDPLLAKAYEDQFADKLEASSWHKVGAYKWAKGERKEDAAMVGDSDSDDA</sequence>